<organism evidence="16 17">
    <name type="scientific">Methanobrevibacter millerae</name>
    <dbReference type="NCBI Taxonomy" id="230361"/>
    <lineage>
        <taxon>Archaea</taxon>
        <taxon>Methanobacteriati</taxon>
        <taxon>Methanobacteriota</taxon>
        <taxon>Methanomada group</taxon>
        <taxon>Methanobacteria</taxon>
        <taxon>Methanobacteriales</taxon>
        <taxon>Methanobacteriaceae</taxon>
        <taxon>Methanobrevibacter</taxon>
    </lineage>
</organism>
<comment type="cofactor">
    <cofactor evidence="14 15">
        <name>Mn(2+)</name>
        <dbReference type="ChEBI" id="CHEBI:29035"/>
    </cofactor>
    <text evidence="14 15">Binds 2 manganese ions per subunit.</text>
</comment>
<dbReference type="Proteomes" id="UP000067738">
    <property type="component" value="Chromosome"/>
</dbReference>
<dbReference type="GO" id="GO:0005525">
    <property type="term" value="F:GTP binding"/>
    <property type="evidence" value="ECO:0007669"/>
    <property type="project" value="UniProtKB-KW"/>
</dbReference>
<feature type="binding site" evidence="14">
    <location>
        <position position="97"/>
    </location>
    <ligand>
        <name>Mn(2+)</name>
        <dbReference type="ChEBI" id="CHEBI:29035"/>
        <label>1</label>
    </ligand>
</feature>
<evidence type="ECO:0000256" key="12">
    <source>
        <dbReference type="PIRSR" id="PIRSR601233-1"/>
    </source>
</evidence>
<comment type="function">
    <text evidence="9">Essential for tRNA splicing and maturation. Acts by directly joining spliced tRNA halves to mature-sized tRNAs. Joins RNA with 2',3'-cyclic-phosphate or 3'-phosphate ends to RNA with 5'-hydroxy ends.</text>
</comment>
<evidence type="ECO:0000256" key="11">
    <source>
        <dbReference type="ARBA" id="ARBA00049514"/>
    </source>
</evidence>
<dbReference type="InterPro" id="IPR001233">
    <property type="entry name" value="RtcB"/>
</dbReference>
<feature type="binding site" evidence="13">
    <location>
        <begin position="379"/>
        <end position="382"/>
    </location>
    <ligand>
        <name>GMP</name>
        <dbReference type="ChEBI" id="CHEBI:58115"/>
    </ligand>
</feature>
<dbReference type="Gene3D" id="3.90.1860.10">
    <property type="entry name" value="tRNA-splicing ligase RtcB"/>
    <property type="match status" value="1"/>
</dbReference>
<feature type="binding site" evidence="13">
    <location>
        <begin position="204"/>
        <end position="208"/>
    </location>
    <ligand>
        <name>GMP</name>
        <dbReference type="ChEBI" id="CHEBI:58115"/>
    </ligand>
</feature>
<evidence type="ECO:0000313" key="17">
    <source>
        <dbReference type="Proteomes" id="UP000067738"/>
    </source>
</evidence>
<keyword evidence="17" id="KW-1185">Reference proteome</keyword>
<feature type="binding site" evidence="13">
    <location>
        <begin position="330"/>
        <end position="331"/>
    </location>
    <ligand>
        <name>GMP</name>
        <dbReference type="ChEBI" id="CHEBI:58115"/>
    </ligand>
</feature>
<comment type="catalytic activity">
    <reaction evidence="11">
        <text>a 3'-end 2',3'-cyclophospho-ribonucleotide-RNA + a 5'-end dephospho-ribonucleoside-RNA + GTP + H2O = a ribonucleotidyl-ribonucleotide-RNA + GMP + diphosphate + H(+)</text>
        <dbReference type="Rhea" id="RHEA:68080"/>
        <dbReference type="Rhea" id="RHEA-COMP:10464"/>
        <dbReference type="Rhea" id="RHEA-COMP:13936"/>
        <dbReference type="Rhea" id="RHEA-COMP:17355"/>
        <dbReference type="ChEBI" id="CHEBI:15377"/>
        <dbReference type="ChEBI" id="CHEBI:15378"/>
        <dbReference type="ChEBI" id="CHEBI:33019"/>
        <dbReference type="ChEBI" id="CHEBI:37565"/>
        <dbReference type="ChEBI" id="CHEBI:58115"/>
        <dbReference type="ChEBI" id="CHEBI:83064"/>
        <dbReference type="ChEBI" id="CHEBI:138284"/>
        <dbReference type="ChEBI" id="CHEBI:173118"/>
        <dbReference type="EC" id="6.5.1.8"/>
    </reaction>
</comment>
<dbReference type="GO" id="GO:0003972">
    <property type="term" value="F:RNA ligase (ATP) activity"/>
    <property type="evidence" value="ECO:0007669"/>
    <property type="project" value="TreeGrafter"/>
</dbReference>
<evidence type="ECO:0000256" key="15">
    <source>
        <dbReference type="RuleBase" id="RU371113"/>
    </source>
</evidence>
<dbReference type="KEGG" id="mmil:sm9_0302"/>
<evidence type="ECO:0000256" key="5">
    <source>
        <dbReference type="ARBA" id="ARBA00022741"/>
    </source>
</evidence>
<keyword evidence="3 15" id="KW-0436">Ligase</keyword>
<dbReference type="GO" id="GO:0046872">
    <property type="term" value="F:metal ion binding"/>
    <property type="evidence" value="ECO:0007669"/>
    <property type="project" value="UniProtKB-UniRule"/>
</dbReference>
<evidence type="ECO:0000256" key="9">
    <source>
        <dbReference type="ARBA" id="ARBA00045316"/>
    </source>
</evidence>
<evidence type="ECO:0000256" key="2">
    <source>
        <dbReference type="ARBA" id="ARBA00011245"/>
    </source>
</evidence>
<evidence type="ECO:0000256" key="1">
    <source>
        <dbReference type="ARBA" id="ARBA00008071"/>
    </source>
</evidence>
<name>A0A0U3E764_9EURY</name>
<feature type="active site" description="GMP-histidine intermediate" evidence="12">
    <location>
        <position position="405"/>
    </location>
</feature>
<keyword evidence="5 13" id="KW-0547">Nucleotide-binding</keyword>
<keyword evidence="6 13" id="KW-0342">GTP-binding</keyword>
<dbReference type="PATRIC" id="fig|230361.4.peg.316"/>
<comment type="catalytic activity">
    <reaction evidence="10">
        <text>a 3'-end 3'-phospho-ribonucleotide-RNA + a 5'-end dephospho-ribonucleoside-RNA + GTP = a ribonucleotidyl-ribonucleotide-RNA + GMP + diphosphate</text>
        <dbReference type="Rhea" id="RHEA:68076"/>
        <dbReference type="Rhea" id="RHEA-COMP:10463"/>
        <dbReference type="Rhea" id="RHEA-COMP:13936"/>
        <dbReference type="Rhea" id="RHEA-COMP:17355"/>
        <dbReference type="ChEBI" id="CHEBI:33019"/>
        <dbReference type="ChEBI" id="CHEBI:37565"/>
        <dbReference type="ChEBI" id="CHEBI:58115"/>
        <dbReference type="ChEBI" id="CHEBI:83062"/>
        <dbReference type="ChEBI" id="CHEBI:138284"/>
        <dbReference type="ChEBI" id="CHEBI:173118"/>
        <dbReference type="EC" id="6.5.1.8"/>
    </reaction>
</comment>
<evidence type="ECO:0000256" key="13">
    <source>
        <dbReference type="PIRSR" id="PIRSR601233-2"/>
    </source>
</evidence>
<dbReference type="EMBL" id="CP011266">
    <property type="protein sequence ID" value="ALT68104.1"/>
    <property type="molecule type" value="Genomic_DNA"/>
</dbReference>
<dbReference type="FunFam" id="3.90.1860.10:FF:000001">
    <property type="entry name" value="tRNA-splicing ligase RtcB homolog"/>
    <property type="match status" value="1"/>
</dbReference>
<dbReference type="EC" id="6.5.1.-" evidence="15"/>
<sequence length="482" mass="52900">MTIKDEIKKIRDNVYEIPGSYNKQMRASGRLYIDDESFEALEEGAVQQIVNVACLPGVFRYSIGLPDIHFGYGFPIGGVAAFNMRNGIVSPGGVGFDINCGVRLIKSNLCQEDIEGHLDELVDALFKNIPSGVGSKGKVKLSQDDINNVLDYGAEWAVENGYGWDEDLEVLEENGRIKAADSSEVSDKAKKRGIPQLGSLGSGNHFLEIQVVDEIYNEEVADVYGLKKGMIVIMVHTGSRGCGHQVCSDYLRLMDKAYKNYKINIADRQLACAPLDSKEAQSYLKAMYAAANYAWANRQMITHWIRESFEDVLGKSARDMDMQIVYDVAHNIAKEETHDFKGRDMEVLVHRKGATRAFGPGREEVPVKYRDVGQPVLIPGTMGTASYVLHGTQTAMEETFGSTAHGAGRVLSRSQAKKDYNPEDIVNNMENNGIKVKATSKSVIAEEAPGAYKDVDSVVRVSDSTGIAKLVAKVKPLAVTKG</sequence>
<dbReference type="AlphaFoldDB" id="A0A0U3E764"/>
<feature type="binding site" evidence="13">
    <location>
        <position position="481"/>
    </location>
    <ligand>
        <name>GMP</name>
        <dbReference type="ChEBI" id="CHEBI:58115"/>
    </ligand>
</feature>
<evidence type="ECO:0000313" key="16">
    <source>
        <dbReference type="EMBL" id="ALT68104.1"/>
    </source>
</evidence>
<evidence type="ECO:0000256" key="6">
    <source>
        <dbReference type="ARBA" id="ARBA00023134"/>
    </source>
</evidence>
<dbReference type="Pfam" id="PF01139">
    <property type="entry name" value="RtcB"/>
    <property type="match status" value="1"/>
</dbReference>
<keyword evidence="7 14" id="KW-0464">Manganese</keyword>
<evidence type="ECO:0000256" key="8">
    <source>
        <dbReference type="ARBA" id="ARBA00033766"/>
    </source>
</evidence>
<keyword evidence="4 14" id="KW-0479">Metal-binding</keyword>
<protein>
    <recommendedName>
        <fullName evidence="8 15">tRNA-splicing ligase RtcB</fullName>
        <ecNumber evidence="15">6.5.1.-</ecNumber>
    </recommendedName>
</protein>
<dbReference type="InterPro" id="IPR036025">
    <property type="entry name" value="RtcB-like_sf"/>
</dbReference>
<dbReference type="PANTHER" id="PTHR11118:SF1">
    <property type="entry name" value="RNA-SPLICING LIGASE RTCB HOMOLOG"/>
    <property type="match status" value="1"/>
</dbReference>
<comment type="subunit">
    <text evidence="2 15">Monomer.</text>
</comment>
<dbReference type="SUPFAM" id="SSF103365">
    <property type="entry name" value="Hypothetical protein PH1602"/>
    <property type="match status" value="1"/>
</dbReference>
<dbReference type="OrthoDB" id="9887at2157"/>
<dbReference type="GeneID" id="26735276"/>
<proteinExistence type="inferred from homology"/>
<dbReference type="GO" id="GO:0170057">
    <property type="term" value="F:RNA ligase (GTP) activity"/>
    <property type="evidence" value="ECO:0007669"/>
    <property type="project" value="UniProtKB-EC"/>
</dbReference>
<reference evidence="16 17" key="1">
    <citation type="submission" date="2015-04" db="EMBL/GenBank/DDBJ databases">
        <title>The complete genome sequence of the rumen methanogen Methanobrevibacter millerae SM9.</title>
        <authorList>
            <person name="Leahy S.C."/>
            <person name="Kelly W.J."/>
            <person name="Pacheco D.M."/>
            <person name="Li D."/>
            <person name="Altermann E."/>
            <person name="Attwood G.T."/>
        </authorList>
    </citation>
    <scope>NUCLEOTIDE SEQUENCE [LARGE SCALE GENOMIC DNA]</scope>
    <source>
        <strain evidence="16 17">SM9</strain>
    </source>
</reference>
<feature type="binding site" evidence="14">
    <location>
        <position position="330"/>
    </location>
    <ligand>
        <name>Mn(2+)</name>
        <dbReference type="ChEBI" id="CHEBI:29035"/>
        <label>2</label>
    </ligand>
</feature>
<feature type="binding site" evidence="13">
    <location>
        <position position="386"/>
    </location>
    <ligand>
        <name>GMP</name>
        <dbReference type="ChEBI" id="CHEBI:58115"/>
    </ligand>
</feature>
<comment type="similarity">
    <text evidence="1 15">Belongs to the RtcB family.</text>
</comment>
<accession>A0A0U3E764</accession>
<evidence type="ECO:0000256" key="3">
    <source>
        <dbReference type="ARBA" id="ARBA00022598"/>
    </source>
</evidence>
<evidence type="ECO:0000256" key="4">
    <source>
        <dbReference type="ARBA" id="ARBA00022723"/>
    </source>
</evidence>
<feature type="binding site" evidence="14">
    <location>
        <position position="236"/>
    </location>
    <ligand>
        <name>Mn(2+)</name>
        <dbReference type="ChEBI" id="CHEBI:29035"/>
        <label>2</label>
    </ligand>
</feature>
<evidence type="ECO:0000256" key="14">
    <source>
        <dbReference type="PIRSR" id="PIRSR601233-3"/>
    </source>
</evidence>
<evidence type="ECO:0000256" key="10">
    <source>
        <dbReference type="ARBA" id="ARBA00047746"/>
    </source>
</evidence>
<feature type="binding site" evidence="14">
    <location>
        <position position="205"/>
    </location>
    <ligand>
        <name>Mn(2+)</name>
        <dbReference type="ChEBI" id="CHEBI:29035"/>
        <label>1</label>
    </ligand>
</feature>
<gene>
    <name evidence="15 16" type="primary">rtcB</name>
    <name evidence="16" type="ORF">sm9_0302</name>
</gene>
<dbReference type="GO" id="GO:0006388">
    <property type="term" value="P:tRNA splicing, via endonucleolytic cleavage and ligation"/>
    <property type="evidence" value="ECO:0007669"/>
    <property type="project" value="UniProtKB-ARBA"/>
</dbReference>
<evidence type="ECO:0000256" key="7">
    <source>
        <dbReference type="ARBA" id="ARBA00023211"/>
    </source>
</evidence>
<dbReference type="RefSeq" id="WP_058738453.1">
    <property type="nucleotide sequence ID" value="NZ_CP011266.1"/>
</dbReference>
<dbReference type="PANTHER" id="PTHR11118">
    <property type="entry name" value="RNA-SPLICING LIGASE RTCB HOMOLOG"/>
    <property type="match status" value="1"/>
</dbReference>
<feature type="binding site" evidence="13">
    <location>
        <begin position="405"/>
        <end position="408"/>
    </location>
    <ligand>
        <name>GMP</name>
        <dbReference type="ChEBI" id="CHEBI:58115"/>
    </ligand>
</feature>